<dbReference type="Gene3D" id="3.40.190.150">
    <property type="entry name" value="Bordetella uptake gene, domain 1"/>
    <property type="match status" value="1"/>
</dbReference>
<dbReference type="InterPro" id="IPR005064">
    <property type="entry name" value="BUG"/>
</dbReference>
<dbReference type="EMBL" id="JACBZP010000001">
    <property type="protein sequence ID" value="NYI66856.1"/>
    <property type="molecule type" value="Genomic_DNA"/>
</dbReference>
<dbReference type="SUPFAM" id="SSF53850">
    <property type="entry name" value="Periplasmic binding protein-like II"/>
    <property type="match status" value="1"/>
</dbReference>
<reference evidence="2 3" key="1">
    <citation type="submission" date="2020-07" db="EMBL/GenBank/DDBJ databases">
        <title>Sequencing the genomes of 1000 actinobacteria strains.</title>
        <authorList>
            <person name="Klenk H.-P."/>
        </authorList>
    </citation>
    <scope>NUCLEOTIDE SEQUENCE [LARGE SCALE GENOMIC DNA]</scope>
    <source>
        <strain evidence="2 3">DSM 26341</strain>
    </source>
</reference>
<comment type="similarity">
    <text evidence="1">Belongs to the UPF0065 (bug) family.</text>
</comment>
<dbReference type="Gene3D" id="3.40.190.10">
    <property type="entry name" value="Periplasmic binding protein-like II"/>
    <property type="match status" value="1"/>
</dbReference>
<dbReference type="CDD" id="cd07012">
    <property type="entry name" value="PBP2_Bug_TTT"/>
    <property type="match status" value="1"/>
</dbReference>
<keyword evidence="3" id="KW-1185">Reference proteome</keyword>
<proteinExistence type="inferred from homology"/>
<gene>
    <name evidence="2" type="ORF">BJY26_001162</name>
</gene>
<comment type="caution">
    <text evidence="2">The sequence shown here is derived from an EMBL/GenBank/DDBJ whole genome shotgun (WGS) entry which is preliminary data.</text>
</comment>
<dbReference type="Pfam" id="PF03401">
    <property type="entry name" value="TctC"/>
    <property type="match status" value="1"/>
</dbReference>
<dbReference type="RefSeq" id="WP_179426480.1">
    <property type="nucleotide sequence ID" value="NZ_JACBZP010000001.1"/>
</dbReference>
<dbReference type="Proteomes" id="UP000539111">
    <property type="component" value="Unassembled WGS sequence"/>
</dbReference>
<evidence type="ECO:0000313" key="2">
    <source>
        <dbReference type="EMBL" id="NYI66856.1"/>
    </source>
</evidence>
<dbReference type="PIRSF" id="PIRSF017082">
    <property type="entry name" value="YflP"/>
    <property type="match status" value="1"/>
</dbReference>
<dbReference type="PANTHER" id="PTHR42928:SF3">
    <property type="entry name" value="UPF0065 PROTEIN YFLP"/>
    <property type="match status" value="1"/>
</dbReference>
<dbReference type="PANTHER" id="PTHR42928">
    <property type="entry name" value="TRICARBOXYLATE-BINDING PROTEIN"/>
    <property type="match status" value="1"/>
</dbReference>
<protein>
    <submittedName>
        <fullName evidence="2">Putative tricarboxylic transport membrane protein</fullName>
    </submittedName>
</protein>
<evidence type="ECO:0000256" key="1">
    <source>
        <dbReference type="ARBA" id="ARBA00006987"/>
    </source>
</evidence>
<organism evidence="2 3">
    <name type="scientific">Spelaeicoccus albus</name>
    <dbReference type="NCBI Taxonomy" id="1280376"/>
    <lineage>
        <taxon>Bacteria</taxon>
        <taxon>Bacillati</taxon>
        <taxon>Actinomycetota</taxon>
        <taxon>Actinomycetes</taxon>
        <taxon>Micrococcales</taxon>
        <taxon>Brevibacteriaceae</taxon>
        <taxon>Spelaeicoccus</taxon>
    </lineage>
</organism>
<dbReference type="InterPro" id="IPR042100">
    <property type="entry name" value="Bug_dom1"/>
</dbReference>
<sequence>MIAAGSPGGGLDTATRTLQSGFKATDIDANFKVENIGGGGGNPARAALLKRPNDGYSVVVESDRIYLSPLMNTTKMQVKDFTPLASLTSDYEVWVVKSGSKFKTAKDVLKAAKKNPKSVSFGVGTTPSDDQFNILLPAMHSGIKDISALNVVAFKEGGDLNTELLGGHVEVASTGLSEAITLAESGKFKILAVAAPKRVGSAKNVPTWKEQGLDVVIPHWRGVFGPANMPKEAVTWWKDSIKKATATDEFAKKTKNLDLTVDFVPGDKFLKNVIEPGRKDAKQIIKKLGIGK</sequence>
<accession>A0A7Z0AAY4</accession>
<name>A0A7Z0AAY4_9MICO</name>
<dbReference type="AlphaFoldDB" id="A0A7Z0AAY4"/>
<evidence type="ECO:0000313" key="3">
    <source>
        <dbReference type="Proteomes" id="UP000539111"/>
    </source>
</evidence>